<evidence type="ECO:0000256" key="15">
    <source>
        <dbReference type="SAM" id="MobiDB-lite"/>
    </source>
</evidence>
<evidence type="ECO:0000256" key="4">
    <source>
        <dbReference type="ARBA" id="ARBA00022723"/>
    </source>
</evidence>
<evidence type="ECO:0000259" key="16">
    <source>
        <dbReference type="PROSITE" id="PS51344"/>
    </source>
</evidence>
<keyword evidence="4" id="KW-0479">Metal-binding</keyword>
<comment type="function">
    <text evidence="11">Recruits TFIIH to the initiation complex and stimulates the RNA polymerase II C-terminal domain kinase and DNA-dependent ATPase activities of TFIIH. Both TFIIH and TFIIE are required for promoter clearance by RNA polymerase.</text>
</comment>
<sequence>MSVEIPRSLKHLVQKVMRGFYPIEHVIVVDLLLRRRLVKEDDMIELLRFERKHLRSVLATLEKDKLTKKKLKIETAVDGKANRHNYYYINYKAFVNVVKYKLDHMRKKLELEERDLTSRASFLCDECHKTFTDLEVDQLLDIMTGEMRCSFCGGDVKEDPNHMPKADSRLLVAKFNQIMEPLWLLLKDVEDIRLSTDLLEPEIQLATDSGPQTQANASNSTIGRQWGDKNRAINSEYENSVLNDAKNYTIKIEDSTGDDADGGADRELIQVKKEAPSWMSESTVTNINNTINSNHTSDVVSAPNSSSKPNKYITKTQSIQNSTTDYNEPSKEILETLLIHEKQVENPTDAVSLLLNENTNHSSINYNSNEDNEDVIMSDEDDDDVDGQQPMVIVGNQSIALSEVNDEIISQMNDEEKEEYIRLSQQVYAHMYDI</sequence>
<protein>
    <recommendedName>
        <fullName evidence="13">General transcription factor IIE subunit 1</fullName>
    </recommendedName>
    <alternativeName>
        <fullName evidence="14">Transcription initiation factor IIE subunit alpha</fullName>
    </alternativeName>
</protein>
<keyword evidence="5" id="KW-0863">Zinc-finger</keyword>
<evidence type="ECO:0000256" key="2">
    <source>
        <dbReference type="ARBA" id="ARBA00008947"/>
    </source>
</evidence>
<dbReference type="PANTHER" id="PTHR13097:SF7">
    <property type="entry name" value="GENERAL TRANSCRIPTION FACTOR IIE SUBUNIT 1"/>
    <property type="match status" value="1"/>
</dbReference>
<reference evidence="17" key="1">
    <citation type="submission" date="2020-11" db="EMBL/GenBank/DDBJ databases">
        <authorList>
            <person name="Tran Van P."/>
        </authorList>
    </citation>
    <scope>NUCLEOTIDE SEQUENCE</scope>
</reference>
<evidence type="ECO:0000313" key="18">
    <source>
        <dbReference type="Proteomes" id="UP000759131"/>
    </source>
</evidence>
<evidence type="ECO:0000256" key="1">
    <source>
        <dbReference type="ARBA" id="ARBA00004123"/>
    </source>
</evidence>
<comment type="similarity">
    <text evidence="2">Belongs to the TFIIE alpha subunit family.</text>
</comment>
<evidence type="ECO:0000256" key="9">
    <source>
        <dbReference type="ARBA" id="ARBA00023163"/>
    </source>
</evidence>
<evidence type="ECO:0000256" key="11">
    <source>
        <dbReference type="ARBA" id="ARBA00025581"/>
    </source>
</evidence>
<dbReference type="Proteomes" id="UP000759131">
    <property type="component" value="Unassembled WGS sequence"/>
</dbReference>
<dbReference type="GO" id="GO:0005673">
    <property type="term" value="C:transcription factor TFIIE complex"/>
    <property type="evidence" value="ECO:0007669"/>
    <property type="project" value="TreeGrafter"/>
</dbReference>
<feature type="domain" description="HTH TFE/IIEalpha-type" evidence="16">
    <location>
        <begin position="9"/>
        <end position="99"/>
    </location>
</feature>
<dbReference type="EMBL" id="CAJPIZ010000132">
    <property type="protein sequence ID" value="CAG2100545.1"/>
    <property type="molecule type" value="Genomic_DNA"/>
</dbReference>
<gene>
    <name evidence="17" type="ORF">OSB1V03_LOCUS611</name>
</gene>
<dbReference type="FunFam" id="3.30.40.10:FF:000087">
    <property type="entry name" value="General transcription factor IIE subunit 1"/>
    <property type="match status" value="1"/>
</dbReference>
<dbReference type="Pfam" id="PF11521">
    <property type="entry name" value="TFIIE-A_C"/>
    <property type="match status" value="1"/>
</dbReference>
<evidence type="ECO:0000256" key="3">
    <source>
        <dbReference type="ARBA" id="ARBA00022553"/>
    </source>
</evidence>
<dbReference type="SMART" id="SM00531">
    <property type="entry name" value="TFIIE"/>
    <property type="match status" value="1"/>
</dbReference>
<dbReference type="SUPFAM" id="SSF57783">
    <property type="entry name" value="Zinc beta-ribbon"/>
    <property type="match status" value="1"/>
</dbReference>
<accession>A0A7R9KBV2</accession>
<dbReference type="Gene3D" id="3.30.40.10">
    <property type="entry name" value="Zinc/RING finger domain, C3HC4 (zinc finger)"/>
    <property type="match status" value="1"/>
</dbReference>
<dbReference type="InterPro" id="IPR017919">
    <property type="entry name" value="TFIIE/TFIIEa_HTH"/>
</dbReference>
<evidence type="ECO:0000256" key="6">
    <source>
        <dbReference type="ARBA" id="ARBA00022833"/>
    </source>
</evidence>
<keyword evidence="6" id="KW-0862">Zinc</keyword>
<dbReference type="GO" id="GO:0008270">
    <property type="term" value="F:zinc ion binding"/>
    <property type="evidence" value="ECO:0007669"/>
    <property type="project" value="UniProtKB-KW"/>
</dbReference>
<keyword evidence="3" id="KW-0597">Phosphoprotein</keyword>
<comment type="subunit">
    <text evidence="12">Tetramer of two alpha and two beta chains. Interacts with TAF6/TAFII80. Interacts with ATF7IP. Interacts with SND1. Part of TBP-based Pol II pre-initiation complex (PIC), in which Pol II core assembles with general transcription factors and other specific initiation factors including GTF2E1, GTF2E2, GTF2F1, GTF2F2, TCEA1, ERCC2, ERCC3, GTF2H2, GTF2H3, GTF2H4, GTF2H5, GTF2A1, GTF2A2, GTF2B and TBP; this large multi-subunit PIC complex mediates DNA unwinding and targets Pol II core to the transcription start site where the first phosphodiester bond forms.</text>
</comment>
<dbReference type="PROSITE" id="PS51344">
    <property type="entry name" value="HTH_TFE_IIE"/>
    <property type="match status" value="1"/>
</dbReference>
<evidence type="ECO:0000256" key="12">
    <source>
        <dbReference type="ARBA" id="ARBA00065242"/>
    </source>
</evidence>
<dbReference type="InterPro" id="IPR021600">
    <property type="entry name" value="TFIIE_asu_C"/>
</dbReference>
<evidence type="ECO:0000313" key="17">
    <source>
        <dbReference type="EMBL" id="CAD7620115.1"/>
    </source>
</evidence>
<dbReference type="Gene3D" id="6.10.140.1250">
    <property type="match status" value="1"/>
</dbReference>
<evidence type="ECO:0000256" key="14">
    <source>
        <dbReference type="ARBA" id="ARBA00080958"/>
    </source>
</evidence>
<dbReference type="InterPro" id="IPR002853">
    <property type="entry name" value="TFIIE_asu"/>
</dbReference>
<evidence type="ECO:0000256" key="8">
    <source>
        <dbReference type="ARBA" id="ARBA00023015"/>
    </source>
</evidence>
<evidence type="ECO:0000256" key="5">
    <source>
        <dbReference type="ARBA" id="ARBA00022771"/>
    </source>
</evidence>
<name>A0A7R9KBV2_9ACAR</name>
<keyword evidence="18" id="KW-1185">Reference proteome</keyword>
<evidence type="ECO:0000256" key="13">
    <source>
        <dbReference type="ARBA" id="ARBA00073913"/>
    </source>
</evidence>
<evidence type="ECO:0000256" key="7">
    <source>
        <dbReference type="ARBA" id="ARBA00022990"/>
    </source>
</evidence>
<dbReference type="EMBL" id="OC854707">
    <property type="protein sequence ID" value="CAD7620115.1"/>
    <property type="molecule type" value="Genomic_DNA"/>
</dbReference>
<dbReference type="GO" id="GO:0006367">
    <property type="term" value="P:transcription initiation at RNA polymerase II promoter"/>
    <property type="evidence" value="ECO:0007669"/>
    <property type="project" value="InterPro"/>
</dbReference>
<dbReference type="InterPro" id="IPR024550">
    <property type="entry name" value="TFIIEa/SarR/Rpc3_HTH_dom"/>
</dbReference>
<dbReference type="PANTHER" id="PTHR13097">
    <property type="entry name" value="TRANSCRIPTION INITIATION FACTOR IIE, ALPHA SUBUNIT"/>
    <property type="match status" value="1"/>
</dbReference>
<comment type="subcellular location">
    <subcellularLocation>
        <location evidence="1">Nucleus</location>
    </subcellularLocation>
</comment>
<feature type="region of interest" description="Disordered" evidence="15">
    <location>
        <begin position="290"/>
        <end position="311"/>
    </location>
</feature>
<keyword evidence="7" id="KW-0007">Acetylation</keyword>
<keyword evidence="8" id="KW-0805">Transcription regulation</keyword>
<dbReference type="InterPro" id="IPR013083">
    <property type="entry name" value="Znf_RING/FYVE/PHD"/>
</dbReference>
<proteinExistence type="inferred from homology"/>
<dbReference type="OrthoDB" id="361102at2759"/>
<dbReference type="InterPro" id="IPR039997">
    <property type="entry name" value="TFE"/>
</dbReference>
<dbReference type="Pfam" id="PF02002">
    <property type="entry name" value="TFIIE_alpha"/>
    <property type="match status" value="1"/>
</dbReference>
<organism evidence="17">
    <name type="scientific">Medioppia subpectinata</name>
    <dbReference type="NCBI Taxonomy" id="1979941"/>
    <lineage>
        <taxon>Eukaryota</taxon>
        <taxon>Metazoa</taxon>
        <taxon>Ecdysozoa</taxon>
        <taxon>Arthropoda</taxon>
        <taxon>Chelicerata</taxon>
        <taxon>Arachnida</taxon>
        <taxon>Acari</taxon>
        <taxon>Acariformes</taxon>
        <taxon>Sarcoptiformes</taxon>
        <taxon>Oribatida</taxon>
        <taxon>Brachypylina</taxon>
        <taxon>Oppioidea</taxon>
        <taxon>Oppiidae</taxon>
        <taxon>Medioppia</taxon>
    </lineage>
</organism>
<keyword evidence="9" id="KW-0804">Transcription</keyword>
<evidence type="ECO:0000256" key="10">
    <source>
        <dbReference type="ARBA" id="ARBA00023242"/>
    </source>
</evidence>
<dbReference type="AlphaFoldDB" id="A0A7R9KBV2"/>
<keyword evidence="10" id="KW-0539">Nucleus</keyword>
<feature type="compositionally biased region" description="Polar residues" evidence="15">
    <location>
        <begin position="298"/>
        <end position="311"/>
    </location>
</feature>